<reference evidence="9 10" key="1">
    <citation type="submission" date="2019-03" db="EMBL/GenBank/DDBJ databases">
        <title>Complete Genome Sequence of Leuconostoc kimchii strain NKJ218 Isolated from Homemade Kimchi.</title>
        <authorList>
            <person name="Jung J.Y."/>
            <person name="Jin H.M."/>
            <person name="Jung J.-W."/>
            <person name="Lee S.-Y."/>
            <person name="Ryu B.-G."/>
            <person name="Han S.-S."/>
            <person name="Kang H.K."/>
            <person name="Choi H.W."/>
            <person name="Chung E.J."/>
            <person name="Choi K.-M."/>
        </authorList>
    </citation>
    <scope>NUCLEOTIDE SEQUENCE [LARGE SCALE GENOMIC DNA]</scope>
    <source>
        <strain evidence="9 10">NKJ218</strain>
    </source>
</reference>
<feature type="transmembrane region" description="Helical" evidence="7">
    <location>
        <begin position="43"/>
        <end position="66"/>
    </location>
</feature>
<feature type="transmembrane region" description="Helical" evidence="7">
    <location>
        <begin position="266"/>
        <end position="285"/>
    </location>
</feature>
<dbReference type="EMBL" id="CP037939">
    <property type="protein sequence ID" value="QBR48148.1"/>
    <property type="molecule type" value="Genomic_DNA"/>
</dbReference>
<keyword evidence="10" id="KW-1185">Reference proteome</keyword>
<evidence type="ECO:0000259" key="8">
    <source>
        <dbReference type="PROSITE" id="PS50850"/>
    </source>
</evidence>
<keyword evidence="6 7" id="KW-0472">Membrane</keyword>
<keyword evidence="2" id="KW-0813">Transport</keyword>
<evidence type="ECO:0000313" key="10">
    <source>
        <dbReference type="Proteomes" id="UP000295756"/>
    </source>
</evidence>
<dbReference type="RefSeq" id="WP_013103562.1">
    <property type="nucleotide sequence ID" value="NZ_CP037939.1"/>
</dbReference>
<keyword evidence="5 7" id="KW-1133">Transmembrane helix</keyword>
<protein>
    <submittedName>
        <fullName evidence="9">MFS transporter</fullName>
    </submittedName>
</protein>
<dbReference type="Gene3D" id="1.20.1250.20">
    <property type="entry name" value="MFS general substrate transporter like domains"/>
    <property type="match status" value="1"/>
</dbReference>
<feature type="transmembrane region" description="Helical" evidence="7">
    <location>
        <begin position="357"/>
        <end position="378"/>
    </location>
</feature>
<evidence type="ECO:0000256" key="3">
    <source>
        <dbReference type="ARBA" id="ARBA00022475"/>
    </source>
</evidence>
<evidence type="ECO:0000256" key="2">
    <source>
        <dbReference type="ARBA" id="ARBA00022448"/>
    </source>
</evidence>
<dbReference type="InterPro" id="IPR050171">
    <property type="entry name" value="MFS_Transporters"/>
</dbReference>
<dbReference type="Proteomes" id="UP000295756">
    <property type="component" value="Chromosome"/>
</dbReference>
<feature type="transmembrane region" description="Helical" evidence="7">
    <location>
        <begin position="205"/>
        <end position="226"/>
    </location>
</feature>
<dbReference type="PANTHER" id="PTHR23517">
    <property type="entry name" value="RESISTANCE PROTEIN MDTM, PUTATIVE-RELATED-RELATED"/>
    <property type="match status" value="1"/>
</dbReference>
<evidence type="ECO:0000256" key="7">
    <source>
        <dbReference type="SAM" id="Phobius"/>
    </source>
</evidence>
<dbReference type="SUPFAM" id="SSF103473">
    <property type="entry name" value="MFS general substrate transporter"/>
    <property type="match status" value="1"/>
</dbReference>
<feature type="transmembrane region" description="Helical" evidence="7">
    <location>
        <begin position="327"/>
        <end position="351"/>
    </location>
</feature>
<keyword evidence="3" id="KW-1003">Cell membrane</keyword>
<evidence type="ECO:0000313" key="9">
    <source>
        <dbReference type="EMBL" id="QBR48148.1"/>
    </source>
</evidence>
<evidence type="ECO:0000256" key="4">
    <source>
        <dbReference type="ARBA" id="ARBA00022692"/>
    </source>
</evidence>
<dbReference type="Pfam" id="PF07690">
    <property type="entry name" value="MFS_1"/>
    <property type="match status" value="1"/>
</dbReference>
<dbReference type="InterPro" id="IPR036259">
    <property type="entry name" value="MFS_trans_sf"/>
</dbReference>
<proteinExistence type="predicted"/>
<dbReference type="PROSITE" id="PS50850">
    <property type="entry name" value="MFS"/>
    <property type="match status" value="1"/>
</dbReference>
<feature type="domain" description="Major facilitator superfamily (MFS) profile" evidence="8">
    <location>
        <begin position="1"/>
        <end position="382"/>
    </location>
</feature>
<dbReference type="InterPro" id="IPR020846">
    <property type="entry name" value="MFS_dom"/>
</dbReference>
<dbReference type="InterPro" id="IPR011701">
    <property type="entry name" value="MFS"/>
</dbReference>
<evidence type="ECO:0000256" key="6">
    <source>
        <dbReference type="ARBA" id="ARBA00023136"/>
    </source>
</evidence>
<feature type="transmembrane region" description="Helical" evidence="7">
    <location>
        <begin position="238"/>
        <end position="259"/>
    </location>
</feature>
<evidence type="ECO:0000256" key="5">
    <source>
        <dbReference type="ARBA" id="ARBA00022989"/>
    </source>
</evidence>
<gene>
    <name evidence="9" type="ORF">EW139_08415</name>
</gene>
<keyword evidence="4 7" id="KW-0812">Transmembrane</keyword>
<accession>A0ABX5SNP8</accession>
<sequence>MKKALPATHTSMMRYAVLSISLIITTGPAVSSALPLMAKNFPNISLAMIDMIATVQQFTIMIFLLISGSIAKKIGIKPTISIGLIITGVAGIFPVFSQSFVAIFISRLLLGVGIGLFNSLAITVIDLLFTGNDKAQMLGNRSAMEQLGVCILNLVVGLLLLINWHMAFLIYALAFPIMIFFWRYVPEPRVNKESKETHQKINMPVVWLALLLFFLVMCSTAIIVQIPNIIVRGSLGSATTASLIISLNTLAGMAMGFLFGRIYKVVSDMTLPIGTFLMAMGAILIGMGGNLYIVSLGTILCGFSYPLAGTYAFNLLSKIAPQGSETLGNSVLLIGCNLGSFISPIGVRILAKISGNAFIGMFIVLLVVTGGILVFQWASKHVSKMKKV</sequence>
<feature type="transmembrane region" description="Helical" evidence="7">
    <location>
        <begin position="168"/>
        <end position="185"/>
    </location>
</feature>
<evidence type="ECO:0000256" key="1">
    <source>
        <dbReference type="ARBA" id="ARBA00004651"/>
    </source>
</evidence>
<feature type="transmembrane region" description="Helical" evidence="7">
    <location>
        <begin position="108"/>
        <end position="131"/>
    </location>
</feature>
<comment type="subcellular location">
    <subcellularLocation>
        <location evidence="1">Cell membrane</location>
        <topology evidence="1">Multi-pass membrane protein</topology>
    </subcellularLocation>
</comment>
<feature type="transmembrane region" description="Helical" evidence="7">
    <location>
        <begin position="291"/>
        <end position="315"/>
    </location>
</feature>
<dbReference type="PANTHER" id="PTHR23517:SF2">
    <property type="entry name" value="MULTIDRUG RESISTANCE PROTEIN MDTH"/>
    <property type="match status" value="1"/>
</dbReference>
<organism evidence="9 10">
    <name type="scientific">Leuconostoc kimchii</name>
    <dbReference type="NCBI Taxonomy" id="136609"/>
    <lineage>
        <taxon>Bacteria</taxon>
        <taxon>Bacillati</taxon>
        <taxon>Bacillota</taxon>
        <taxon>Bacilli</taxon>
        <taxon>Lactobacillales</taxon>
        <taxon>Lactobacillaceae</taxon>
        <taxon>Leuconostoc</taxon>
    </lineage>
</organism>
<name>A0ABX5SNP8_9LACO</name>
<feature type="transmembrane region" description="Helical" evidence="7">
    <location>
        <begin position="78"/>
        <end position="96"/>
    </location>
</feature>